<feature type="transmembrane region" description="Helical" evidence="4">
    <location>
        <begin position="493"/>
        <end position="520"/>
    </location>
</feature>
<evidence type="ECO:0000256" key="4">
    <source>
        <dbReference type="SAM" id="Phobius"/>
    </source>
</evidence>
<dbReference type="InterPro" id="IPR039034">
    <property type="entry name" value="INPP4"/>
</dbReference>
<evidence type="ECO:0000313" key="6">
    <source>
        <dbReference type="Proteomes" id="UP001146120"/>
    </source>
</evidence>
<reference evidence="5" key="1">
    <citation type="submission" date="2022-11" db="EMBL/GenBank/DDBJ databases">
        <authorList>
            <person name="Morgan W.R."/>
            <person name="Tartar A."/>
        </authorList>
    </citation>
    <scope>NUCLEOTIDE SEQUENCE</scope>
    <source>
        <strain evidence="5">ARSEF 373</strain>
    </source>
</reference>
<gene>
    <name evidence="5" type="ORF">N0F65_004392</name>
</gene>
<feature type="transmembrane region" description="Helical" evidence="4">
    <location>
        <begin position="463"/>
        <end position="481"/>
    </location>
</feature>
<keyword evidence="4" id="KW-1133">Transmembrane helix</keyword>
<protein>
    <submittedName>
        <fullName evidence="5">Uncharacterized protein</fullName>
    </submittedName>
</protein>
<dbReference type="Proteomes" id="UP001146120">
    <property type="component" value="Unassembled WGS sequence"/>
</dbReference>
<evidence type="ECO:0000256" key="3">
    <source>
        <dbReference type="SAM" id="MobiDB-lite"/>
    </source>
</evidence>
<feature type="transmembrane region" description="Helical" evidence="4">
    <location>
        <begin position="656"/>
        <end position="676"/>
    </location>
</feature>
<accession>A0AAV2ZG86</accession>
<dbReference type="CDD" id="cd00637">
    <property type="entry name" value="7tm_classA_rhodopsin-like"/>
    <property type="match status" value="1"/>
</dbReference>
<evidence type="ECO:0000256" key="2">
    <source>
        <dbReference type="ARBA" id="ARBA00023098"/>
    </source>
</evidence>
<proteinExistence type="predicted"/>
<evidence type="ECO:0000256" key="1">
    <source>
        <dbReference type="ARBA" id="ARBA00022801"/>
    </source>
</evidence>
<keyword evidence="4" id="KW-0472">Membrane</keyword>
<name>A0AAV2ZG86_9STRA</name>
<organism evidence="5 6">
    <name type="scientific">Lagenidium giganteum</name>
    <dbReference type="NCBI Taxonomy" id="4803"/>
    <lineage>
        <taxon>Eukaryota</taxon>
        <taxon>Sar</taxon>
        <taxon>Stramenopiles</taxon>
        <taxon>Oomycota</taxon>
        <taxon>Peronosporomycetes</taxon>
        <taxon>Pythiales</taxon>
        <taxon>Pythiaceae</taxon>
    </lineage>
</organism>
<keyword evidence="6" id="KW-1185">Reference proteome</keyword>
<feature type="transmembrane region" description="Helical" evidence="4">
    <location>
        <begin position="432"/>
        <end position="451"/>
    </location>
</feature>
<feature type="region of interest" description="Disordered" evidence="3">
    <location>
        <begin position="1332"/>
        <end position="1353"/>
    </location>
</feature>
<evidence type="ECO:0000313" key="5">
    <source>
        <dbReference type="EMBL" id="DBA04755.1"/>
    </source>
</evidence>
<dbReference type="PANTHER" id="PTHR12187">
    <property type="entry name" value="AGAP000124-PA"/>
    <property type="match status" value="1"/>
</dbReference>
<dbReference type="PANTHER" id="PTHR12187:SF11">
    <property type="entry name" value="PHOSPHATIDYLINOSITOL-3,4-BISPHOSPHATE 4-PHOSPHATASE"/>
    <property type="match status" value="1"/>
</dbReference>
<dbReference type="EMBL" id="DAKRPA010000005">
    <property type="protein sequence ID" value="DBA04755.1"/>
    <property type="molecule type" value="Genomic_DNA"/>
</dbReference>
<keyword evidence="4" id="KW-0812">Transmembrane</keyword>
<feature type="transmembrane region" description="Helical" evidence="4">
    <location>
        <begin position="688"/>
        <end position="708"/>
    </location>
</feature>
<reference evidence="5" key="2">
    <citation type="journal article" date="2023" name="Microbiol Resour">
        <title>Decontamination and Annotation of the Draft Genome Sequence of the Oomycete Lagenidium giganteum ARSEF 373.</title>
        <authorList>
            <person name="Morgan W.R."/>
            <person name="Tartar A."/>
        </authorList>
    </citation>
    <scope>NUCLEOTIDE SEQUENCE</scope>
    <source>
        <strain evidence="5">ARSEF 373</strain>
    </source>
</reference>
<dbReference type="GO" id="GO:0016316">
    <property type="term" value="F:phosphatidylinositol-3,4-bisphosphate 4-phosphatase activity"/>
    <property type="evidence" value="ECO:0007669"/>
    <property type="project" value="InterPro"/>
</dbReference>
<sequence>MLQPDNCTDCCPEGVKEGARLSCCDTSQRRDLFGTPKGECSGLPCCKYAGPRPAPKQSWYPCMMFTSCQNDQTKTKFCGGQAPWSFTAGSNFTCSDNCCMGVKLTSNVWVGMKNAMPGQINATFAITFSPTDFIKVFYGSSERGAAHPLQQIVLESPPDYKFGPNPSCSLRMLSASEDKSEVAQCFVSTFGNKSKTYLIVNIGEKFRGDEQFVFTFDSVQTPSGVDPSQPPNVLSTDWNLSPVHFLFDDVNGNVFSTFVRTATLGSAVMSSGSFLPENIYPGNSGNASLVFFTNARVPSGSAIDVKFSSRWGFGNGGAAWAWQSVPEAVVPLINNSSSSGSADAGQPGLTLHKFSDTSYSSATNTWTLPVKQDIERGWITLAVDKVQNPTMAYSGLNQITVRIRDSEQRLIVENTFSSISVDMISDATASPYNYVTMVVLIFALLFCTIVIRSNGLAFSYGSIWTDLTAICTILALVTALLNNLLWTFSRGSLFFYLSRLHLCFTFTMLTAVCFHWGTVLSLSLRKLPKTTTCLSFILINVLFYAFQVVFLFYHRKLISSVYKAEANTSSLANQQCKHESDISNNVFSEIQGYLWSCYAQNEDKFFLVSTTVTFTLFLVLTFIVMFLGVMVMRRGKLLLGHATAAHQIVLMKALRLYYALIGVVTLVYLLSWIVQILSRRKGWITYPWFYIFTVWLPYTIPPCCLIFLQWNNTAKTLREAETGDANSPRSEWYDEIRTPSFAFSTTEGWAQELVEELENTTAIESEYDGEAAAPAVAEDHIGLSMSLEMNEKFANGCFVGIQRLQYDELTNVEVWKQVANTDTVEAVAVASGRYLYSFMSVPRIGVTPSDEKVRMIVYALQNDLSAPVNPNHHSEVTAAVVLAALERKSSSDDEDRNSLDDEIDSPVSGFVDMDALQSSRVIEELFEGESDTDSSDGSAAGKCLNVVAEFSISTELLVDSGARGELAVVTATENSYKQFGPSMLPPKLSVHTVIPKTIGAKYGVRGASNVVHSMSSQYHIREQGLLVVEDLTESRFSNLIPRQILEIIIRHRTKRLMMAENDLARLESFDRQRQKGSDRGIYENLIQQIQDDGDVNRCREWMIQRCKYKKDYVELLRRLRRVYVMRDQKQRYFKPSTEKKNPELRFLPINLHIQEMWVGTSSRTFVNDNDLSDNAVVYDIVTVGAMAAHVYKFKNGGILGLEEQRLKMKSRPRDEENTRQCPLWTEEEQKAADLDWEIQQRMDVCFPQAVAALVTAFTRKVDLALQSYQVDAGRRMLEQMEKLGFVFNVESLISTHGNEAGMLEDMAGAVNELRNVRFVLVDENAPRHDVAVSFHDDEESKDETEFGSSTMSSASSRKSLAGVVSVDVFTSLEDALEDAHMHGSAGAPGSPTHSVATSNSSFTVRHRLMNTFMKAKSGKLLRSMQTTAQSSSSAALASLDRLFEFSNIVIRVTLRSGKVQLPEFLLHGGTVQVHPLLFSQGINEKQTLANNTGSSVTRLQDVINENSLRSLRTYCDRFANYRAGLQCKADPATAAVIAKEAPGREEVMNALLDLEKLIAQSRQTRRKRPEILQLSSDLCRRMGAGRVTVCKSAKDRTGMSVTLEQGRILVQNHGLPEGKKADIVSVMRSEGVRIENALKNTGRRVFAFNALQRSLLPEEYRCPPQTGGRNMS</sequence>
<keyword evidence="2" id="KW-0443">Lipid metabolism</keyword>
<dbReference type="GO" id="GO:0005737">
    <property type="term" value="C:cytoplasm"/>
    <property type="evidence" value="ECO:0007669"/>
    <property type="project" value="TreeGrafter"/>
</dbReference>
<comment type="caution">
    <text evidence="5">The sequence shown here is derived from an EMBL/GenBank/DDBJ whole genome shotgun (WGS) entry which is preliminary data.</text>
</comment>
<feature type="transmembrane region" description="Helical" evidence="4">
    <location>
        <begin position="605"/>
        <end position="629"/>
    </location>
</feature>
<feature type="transmembrane region" description="Helical" evidence="4">
    <location>
        <begin position="532"/>
        <end position="553"/>
    </location>
</feature>
<keyword evidence="1" id="KW-0378">Hydrolase</keyword>